<sequence length="198" mass="21833">MATREARRQRRTAETEVAIFLRLDGHGEARVETGIGFLDHLLHHLAVHGLLDLEVQARGDLHIDPHHTVEDVAIVLGQALDEALGDRKGITRMGHAWVPMDEALAFVAVDLSGRPYAVLDLAFSSPAIGAMPTSLIPHFLETLAVHARMNLHARLLYGRDDHHRAEALFKALGRALDMAVRLDPRRRDIPSTKGTLGP</sequence>
<dbReference type="GO" id="GO:0005737">
    <property type="term" value="C:cytoplasm"/>
    <property type="evidence" value="ECO:0007669"/>
    <property type="project" value="UniProtKB-SubCell"/>
</dbReference>
<evidence type="ECO:0000313" key="8">
    <source>
        <dbReference type="EMBL" id="GBD08179.1"/>
    </source>
</evidence>
<dbReference type="NCBIfam" id="NF002111">
    <property type="entry name" value="PRK00951.2-1"/>
    <property type="match status" value="1"/>
</dbReference>
<dbReference type="EC" id="4.2.1.19" evidence="6 7"/>
<comment type="similarity">
    <text evidence="6 7">Belongs to the imidazoleglycerol-phosphate dehydratase family.</text>
</comment>
<evidence type="ECO:0000313" key="9">
    <source>
        <dbReference type="Proteomes" id="UP000236642"/>
    </source>
</evidence>
<dbReference type="Gene3D" id="3.30.230.40">
    <property type="entry name" value="Imidazole glycerol phosphate dehydratase, domain 1"/>
    <property type="match status" value="2"/>
</dbReference>
<dbReference type="Proteomes" id="UP000236642">
    <property type="component" value="Unassembled WGS sequence"/>
</dbReference>
<evidence type="ECO:0000256" key="6">
    <source>
        <dbReference type="HAMAP-Rule" id="MF_00076"/>
    </source>
</evidence>
<dbReference type="GO" id="GO:0004424">
    <property type="term" value="F:imidazoleglycerol-phosphate dehydratase activity"/>
    <property type="evidence" value="ECO:0007669"/>
    <property type="project" value="UniProtKB-UniRule"/>
</dbReference>
<dbReference type="SUPFAM" id="SSF54211">
    <property type="entry name" value="Ribosomal protein S5 domain 2-like"/>
    <property type="match status" value="2"/>
</dbReference>
<dbReference type="InterPro" id="IPR020565">
    <property type="entry name" value="ImidazoleglycerP_deHydtase_CS"/>
</dbReference>
<comment type="pathway">
    <text evidence="1 6 7">Amino-acid biosynthesis; L-histidine biosynthesis; L-histidine from 5-phospho-alpha-D-ribose 1-diphosphate: step 6/9.</text>
</comment>
<name>A0A2H5Y411_9CHLR</name>
<dbReference type="PROSITE" id="PS00954">
    <property type="entry name" value="IGP_DEHYDRATASE_1"/>
    <property type="match status" value="1"/>
</dbReference>
<dbReference type="GO" id="GO:0000105">
    <property type="term" value="P:L-histidine biosynthetic process"/>
    <property type="evidence" value="ECO:0007669"/>
    <property type="project" value="UniProtKB-UniRule"/>
</dbReference>
<dbReference type="Pfam" id="PF00475">
    <property type="entry name" value="IGPD"/>
    <property type="match status" value="1"/>
</dbReference>
<proteinExistence type="inferred from homology"/>
<gene>
    <name evidence="6 8" type="primary">hisB</name>
    <name evidence="8" type="ORF">HRbin22_00412</name>
</gene>
<evidence type="ECO:0000256" key="4">
    <source>
        <dbReference type="ARBA" id="ARBA00023102"/>
    </source>
</evidence>
<evidence type="ECO:0000256" key="1">
    <source>
        <dbReference type="ARBA" id="ARBA00005047"/>
    </source>
</evidence>
<keyword evidence="5 6" id="KW-0456">Lyase</keyword>
<dbReference type="CDD" id="cd07914">
    <property type="entry name" value="IGPD"/>
    <property type="match status" value="1"/>
</dbReference>
<protein>
    <recommendedName>
        <fullName evidence="2 6">Imidazoleglycerol-phosphate dehydratase</fullName>
        <shortName evidence="6">IGPD</shortName>
        <ecNumber evidence="6 7">4.2.1.19</ecNumber>
    </recommendedName>
</protein>
<dbReference type="NCBIfam" id="NF002116">
    <property type="entry name" value="PRK00951.2-6"/>
    <property type="match status" value="1"/>
</dbReference>
<evidence type="ECO:0000256" key="5">
    <source>
        <dbReference type="ARBA" id="ARBA00023239"/>
    </source>
</evidence>
<dbReference type="PANTHER" id="PTHR23133">
    <property type="entry name" value="IMIDAZOLEGLYCEROL-PHOSPHATE DEHYDRATASE HIS7"/>
    <property type="match status" value="1"/>
</dbReference>
<dbReference type="EMBL" id="BEHY01000005">
    <property type="protein sequence ID" value="GBD08179.1"/>
    <property type="molecule type" value="Genomic_DNA"/>
</dbReference>
<comment type="subcellular location">
    <subcellularLocation>
        <location evidence="6 7">Cytoplasm</location>
    </subcellularLocation>
</comment>
<evidence type="ECO:0000256" key="2">
    <source>
        <dbReference type="ARBA" id="ARBA00016664"/>
    </source>
</evidence>
<dbReference type="PROSITE" id="PS00955">
    <property type="entry name" value="IGP_DEHYDRATASE_2"/>
    <property type="match status" value="1"/>
</dbReference>
<accession>A0A2H5Y411</accession>
<comment type="catalytic activity">
    <reaction evidence="6 7">
        <text>D-erythro-1-(imidazol-4-yl)glycerol 3-phosphate = 3-(imidazol-4-yl)-2-oxopropyl phosphate + H2O</text>
        <dbReference type="Rhea" id="RHEA:11040"/>
        <dbReference type="ChEBI" id="CHEBI:15377"/>
        <dbReference type="ChEBI" id="CHEBI:57766"/>
        <dbReference type="ChEBI" id="CHEBI:58278"/>
        <dbReference type="EC" id="4.2.1.19"/>
    </reaction>
</comment>
<dbReference type="HAMAP" id="MF_00076">
    <property type="entry name" value="HisB"/>
    <property type="match status" value="1"/>
</dbReference>
<evidence type="ECO:0000256" key="3">
    <source>
        <dbReference type="ARBA" id="ARBA00022605"/>
    </source>
</evidence>
<dbReference type="InterPro" id="IPR000807">
    <property type="entry name" value="ImidazoleglycerolP_deHydtase"/>
</dbReference>
<dbReference type="AlphaFoldDB" id="A0A2H5Y411"/>
<dbReference type="InterPro" id="IPR038494">
    <property type="entry name" value="IGPD_sf"/>
</dbReference>
<dbReference type="FunFam" id="3.30.230.40:FF:000001">
    <property type="entry name" value="Imidazoleglycerol-phosphate dehydratase HisB"/>
    <property type="match status" value="1"/>
</dbReference>
<keyword evidence="4 6" id="KW-0368">Histidine biosynthesis</keyword>
<keyword evidence="6" id="KW-0963">Cytoplasm</keyword>
<dbReference type="InterPro" id="IPR020568">
    <property type="entry name" value="Ribosomal_Su5_D2-typ_SF"/>
</dbReference>
<comment type="caution">
    <text evidence="8">The sequence shown here is derived from an EMBL/GenBank/DDBJ whole genome shotgun (WGS) entry which is preliminary data.</text>
</comment>
<keyword evidence="3 6" id="KW-0028">Amino-acid biosynthesis</keyword>
<dbReference type="NCBIfam" id="NF002114">
    <property type="entry name" value="PRK00951.2-4"/>
    <property type="match status" value="1"/>
</dbReference>
<evidence type="ECO:0000256" key="7">
    <source>
        <dbReference type="RuleBase" id="RU000599"/>
    </source>
</evidence>
<dbReference type="PANTHER" id="PTHR23133:SF2">
    <property type="entry name" value="IMIDAZOLEGLYCEROL-PHOSPHATE DEHYDRATASE"/>
    <property type="match status" value="1"/>
</dbReference>
<dbReference type="FunFam" id="3.30.230.40:FF:000003">
    <property type="entry name" value="Imidazoleglycerol-phosphate dehydratase HisB"/>
    <property type="match status" value="1"/>
</dbReference>
<reference evidence="9" key="1">
    <citation type="submission" date="2017-09" db="EMBL/GenBank/DDBJ databases">
        <title>Metaegenomics of thermophilic ammonia-oxidizing enrichment culture.</title>
        <authorList>
            <person name="Kato S."/>
            <person name="Suzuki K."/>
        </authorList>
    </citation>
    <scope>NUCLEOTIDE SEQUENCE [LARGE SCALE GENOMIC DNA]</scope>
</reference>
<dbReference type="UniPathway" id="UPA00031">
    <property type="reaction ID" value="UER00011"/>
</dbReference>
<organism evidence="8 9">
    <name type="scientific">Candidatus Thermoflexus japonica</name>
    <dbReference type="NCBI Taxonomy" id="2035417"/>
    <lineage>
        <taxon>Bacteria</taxon>
        <taxon>Bacillati</taxon>
        <taxon>Chloroflexota</taxon>
        <taxon>Thermoflexia</taxon>
        <taxon>Thermoflexales</taxon>
        <taxon>Thermoflexaceae</taxon>
        <taxon>Thermoflexus</taxon>
    </lineage>
</organism>